<evidence type="ECO:0000313" key="6">
    <source>
        <dbReference type="Proteomes" id="UP001620514"/>
    </source>
</evidence>
<dbReference type="GO" id="GO:0003677">
    <property type="term" value="F:DNA binding"/>
    <property type="evidence" value="ECO:0007669"/>
    <property type="project" value="UniProtKB-KW"/>
</dbReference>
<proteinExistence type="predicted"/>
<dbReference type="Gene3D" id="1.20.120.530">
    <property type="entry name" value="GntR ligand-binding domain-like"/>
    <property type="match status" value="1"/>
</dbReference>
<dbReference type="SUPFAM" id="SSF48008">
    <property type="entry name" value="GntR ligand-binding domain-like"/>
    <property type="match status" value="1"/>
</dbReference>
<evidence type="ECO:0000259" key="4">
    <source>
        <dbReference type="SMART" id="SM00895"/>
    </source>
</evidence>
<evidence type="ECO:0000313" key="5">
    <source>
        <dbReference type="EMBL" id="MFK4444922.1"/>
    </source>
</evidence>
<organism evidence="5 6">
    <name type="scientific">Caballeronia udeis</name>
    <dbReference type="NCBI Taxonomy" id="1232866"/>
    <lineage>
        <taxon>Bacteria</taxon>
        <taxon>Pseudomonadati</taxon>
        <taxon>Pseudomonadota</taxon>
        <taxon>Betaproteobacteria</taxon>
        <taxon>Burkholderiales</taxon>
        <taxon>Burkholderiaceae</taxon>
        <taxon>Caballeronia</taxon>
    </lineage>
</organism>
<evidence type="ECO:0000256" key="1">
    <source>
        <dbReference type="ARBA" id="ARBA00023015"/>
    </source>
</evidence>
<keyword evidence="3" id="KW-0804">Transcription</keyword>
<dbReference type="Proteomes" id="UP001620514">
    <property type="component" value="Unassembled WGS sequence"/>
</dbReference>
<reference evidence="5 6" key="1">
    <citation type="submission" date="2024-11" db="EMBL/GenBank/DDBJ databases">
        <title>Using genomics to understand microbial adaptation to soil warming.</title>
        <authorList>
            <person name="Deangelis K.M. PhD."/>
        </authorList>
    </citation>
    <scope>NUCLEOTIDE SEQUENCE [LARGE SCALE GENOMIC DNA]</scope>
    <source>
        <strain evidence="5 6">GAS97</strain>
    </source>
</reference>
<keyword evidence="1" id="KW-0805">Transcription regulation</keyword>
<accession>A0ABW8MML0</accession>
<keyword evidence="6" id="KW-1185">Reference proteome</keyword>
<dbReference type="EMBL" id="JBIYDN010000016">
    <property type="protein sequence ID" value="MFK4444922.1"/>
    <property type="molecule type" value="Genomic_DNA"/>
</dbReference>
<keyword evidence="2 5" id="KW-0238">DNA-binding</keyword>
<evidence type="ECO:0000256" key="3">
    <source>
        <dbReference type="ARBA" id="ARBA00023163"/>
    </source>
</evidence>
<evidence type="ECO:0000256" key="2">
    <source>
        <dbReference type="ARBA" id="ARBA00023125"/>
    </source>
</evidence>
<comment type="caution">
    <text evidence="5">The sequence shown here is derived from an EMBL/GenBank/DDBJ whole genome shotgun (WGS) entry which is preliminary data.</text>
</comment>
<name>A0ABW8MML0_9BURK</name>
<sequence length="135" mass="15416">MLEREAVANFARRASDADLEKIERAHKDIVRRASAKKIDSRLLIDALTVDWGLHDMMIDAMDNEIISNMYRVNSLRIRLIRLEHVVLNPAVVLPTMYEHLELIAALKERDVEKAVSLLSTHIANARQRTMGNFGV</sequence>
<protein>
    <submittedName>
        <fullName evidence="5">DNA-binding GntR family transcriptional regulator</fullName>
    </submittedName>
</protein>
<dbReference type="InterPro" id="IPR011711">
    <property type="entry name" value="GntR_C"/>
</dbReference>
<dbReference type="SMART" id="SM00895">
    <property type="entry name" value="FCD"/>
    <property type="match status" value="1"/>
</dbReference>
<gene>
    <name evidence="5" type="ORF">ABH943_004944</name>
</gene>
<dbReference type="InterPro" id="IPR008920">
    <property type="entry name" value="TF_FadR/GntR_C"/>
</dbReference>
<feature type="domain" description="GntR C-terminal" evidence="4">
    <location>
        <begin position="1"/>
        <end position="124"/>
    </location>
</feature>
<dbReference type="Pfam" id="PF07729">
    <property type="entry name" value="FCD"/>
    <property type="match status" value="1"/>
</dbReference>
<dbReference type="RefSeq" id="WP_404609986.1">
    <property type="nucleotide sequence ID" value="NZ_JBIYDN010000016.1"/>
</dbReference>